<name>A0A2T3Z6W7_TRIA4</name>
<protein>
    <submittedName>
        <fullName evidence="2">Uncharacterized protein</fullName>
    </submittedName>
</protein>
<proteinExistence type="predicted"/>
<feature type="compositionally biased region" description="Low complexity" evidence="1">
    <location>
        <begin position="243"/>
        <end position="257"/>
    </location>
</feature>
<accession>A0A2T3Z6W7</accession>
<keyword evidence="3" id="KW-1185">Reference proteome</keyword>
<dbReference type="OrthoDB" id="8249012at2759"/>
<dbReference type="AlphaFoldDB" id="A0A2T3Z6W7"/>
<gene>
    <name evidence="2" type="ORF">M441DRAFT_80055</name>
</gene>
<sequence length="301" mass="33370">MFIRAVRILSQNIFTASSPSAKKMMAPSAVIPHNEITKEQFASHLSQYQALLEAISVSKGAKGGQRTLSELDRYRYVDAVETFNLQNPKRDMNLEDVKTLVEWKLRHGKFRPKLLSLVSSNPSATVSQTLDSARHLYTNSKDARATVRALAKLKGIGPATASLLLSVHDAQNVIFFSDEAFYWLCCGGKKAAIKYNIDEYAALRDEAEALIKRLDVSATDIEKVAYVLMKGPALDKDSQADTAKASVPAKASIPSASKSKKRKTISNEESAKTETKTETKTDEKTRTEENSSVRRSKRLRK</sequence>
<organism evidence="2 3">
    <name type="scientific">Trichoderma asperellum (strain ATCC 204424 / CBS 433.97 / NBRC 101777)</name>
    <dbReference type="NCBI Taxonomy" id="1042311"/>
    <lineage>
        <taxon>Eukaryota</taxon>
        <taxon>Fungi</taxon>
        <taxon>Dikarya</taxon>
        <taxon>Ascomycota</taxon>
        <taxon>Pezizomycotina</taxon>
        <taxon>Sordariomycetes</taxon>
        <taxon>Hypocreomycetidae</taxon>
        <taxon>Hypocreales</taxon>
        <taxon>Hypocreaceae</taxon>
        <taxon>Trichoderma</taxon>
    </lineage>
</organism>
<dbReference type="PANTHER" id="PTHR21521:SF0">
    <property type="entry name" value="AMUN, ISOFORM A"/>
    <property type="match status" value="1"/>
</dbReference>
<evidence type="ECO:0000256" key="1">
    <source>
        <dbReference type="SAM" id="MobiDB-lite"/>
    </source>
</evidence>
<feature type="compositionally biased region" description="Basic and acidic residues" evidence="1">
    <location>
        <begin position="265"/>
        <end position="292"/>
    </location>
</feature>
<feature type="region of interest" description="Disordered" evidence="1">
    <location>
        <begin position="238"/>
        <end position="301"/>
    </location>
</feature>
<evidence type="ECO:0000313" key="2">
    <source>
        <dbReference type="EMBL" id="PTB40563.1"/>
    </source>
</evidence>
<dbReference type="PANTHER" id="PTHR21521">
    <property type="entry name" value="AMUN, ISOFORM A"/>
    <property type="match status" value="1"/>
</dbReference>
<dbReference type="EMBL" id="KZ679262">
    <property type="protein sequence ID" value="PTB40563.1"/>
    <property type="molecule type" value="Genomic_DNA"/>
</dbReference>
<evidence type="ECO:0000313" key="3">
    <source>
        <dbReference type="Proteomes" id="UP000240493"/>
    </source>
</evidence>
<reference evidence="2 3" key="1">
    <citation type="submission" date="2016-07" db="EMBL/GenBank/DDBJ databases">
        <title>Multiple horizontal gene transfer events from other fungi enriched the ability of initially mycotrophic Trichoderma (Ascomycota) to feed on dead plant biomass.</title>
        <authorList>
            <consortium name="DOE Joint Genome Institute"/>
            <person name="Aerts A."/>
            <person name="Atanasova L."/>
            <person name="Chenthamara K."/>
            <person name="Zhang J."/>
            <person name="Grujic M."/>
            <person name="Henrissat B."/>
            <person name="Kuo A."/>
            <person name="Salamov A."/>
            <person name="Lipzen A."/>
            <person name="Labutti K."/>
            <person name="Barry K."/>
            <person name="Miao Y."/>
            <person name="Rahimi M.J."/>
            <person name="Shen Q."/>
            <person name="Grigoriev I.V."/>
            <person name="Kubicek C.P."/>
            <person name="Druzhinina I.S."/>
        </authorList>
    </citation>
    <scope>NUCLEOTIDE SEQUENCE [LARGE SCALE GENOMIC DNA]</scope>
    <source>
        <strain evidence="2 3">CBS 433.97</strain>
    </source>
</reference>
<dbReference type="Proteomes" id="UP000240493">
    <property type="component" value="Unassembled WGS sequence"/>
</dbReference>
<dbReference type="STRING" id="1042311.A0A2T3Z6W7"/>